<dbReference type="GO" id="GO:0016301">
    <property type="term" value="F:kinase activity"/>
    <property type="evidence" value="ECO:0007669"/>
    <property type="project" value="UniProtKB-KW"/>
</dbReference>
<dbReference type="InterPro" id="IPR005218">
    <property type="entry name" value="Diacylglycerol/lipid_kinase"/>
</dbReference>
<dbReference type="RefSeq" id="WP_230446589.1">
    <property type="nucleotide sequence ID" value="NZ_JARWAI010000002.1"/>
</dbReference>
<keyword evidence="6 13" id="KW-0418">Kinase</keyword>
<evidence type="ECO:0000256" key="2">
    <source>
        <dbReference type="ARBA" id="ARBA00022516"/>
    </source>
</evidence>
<dbReference type="PROSITE" id="PS50146">
    <property type="entry name" value="DAGK"/>
    <property type="match status" value="1"/>
</dbReference>
<dbReference type="Pfam" id="PF19279">
    <property type="entry name" value="YegS_C"/>
    <property type="match status" value="1"/>
</dbReference>
<evidence type="ECO:0000256" key="6">
    <source>
        <dbReference type="ARBA" id="ARBA00022777"/>
    </source>
</evidence>
<dbReference type="NCBIfam" id="NF009602">
    <property type="entry name" value="PRK13054.1"/>
    <property type="match status" value="1"/>
</dbReference>
<keyword evidence="8" id="KW-0460">Magnesium</keyword>
<keyword evidence="11" id="KW-1208">Phospholipid metabolism</keyword>
<evidence type="ECO:0000256" key="5">
    <source>
        <dbReference type="ARBA" id="ARBA00022741"/>
    </source>
</evidence>
<evidence type="ECO:0000256" key="9">
    <source>
        <dbReference type="ARBA" id="ARBA00023098"/>
    </source>
</evidence>
<evidence type="ECO:0000256" key="1">
    <source>
        <dbReference type="ARBA" id="ARBA00001946"/>
    </source>
</evidence>
<keyword evidence="14" id="KW-1185">Reference proteome</keyword>
<dbReference type="SMART" id="SM00046">
    <property type="entry name" value="DAGKc"/>
    <property type="match status" value="1"/>
</dbReference>
<dbReference type="InterPro" id="IPR017438">
    <property type="entry name" value="ATP-NAD_kinase_N"/>
</dbReference>
<organism evidence="13 14">
    <name type="scientific">Vreelandella gomseomensis</name>
    <dbReference type="NCBI Taxonomy" id="370766"/>
    <lineage>
        <taxon>Bacteria</taxon>
        <taxon>Pseudomonadati</taxon>
        <taxon>Pseudomonadota</taxon>
        <taxon>Gammaproteobacteria</taxon>
        <taxon>Oceanospirillales</taxon>
        <taxon>Halomonadaceae</taxon>
        <taxon>Vreelandella</taxon>
    </lineage>
</organism>
<dbReference type="NCBIfam" id="TIGR00147">
    <property type="entry name" value="YegS/Rv2252/BmrU family lipid kinase"/>
    <property type="match status" value="1"/>
</dbReference>
<accession>A0ABU1G8Q6</accession>
<dbReference type="InterPro" id="IPR001206">
    <property type="entry name" value="Diacylglycerol_kinase_cat_dom"/>
</dbReference>
<sequence length="319" mass="33936">MTTPQKRFLLIVNGKSAGNAALREAVVEQRKAGVPISVRVTWEAGDAVYFAEAAAGMEITHVIACGGDGTVNEVMNGLMRLVPSRRPALGIVPMGSANDFATSVGLPLEPHDALAAALTLADYPIDVVKLSAERDSDAVTRYYVNMMTGGFGAEITSSTPKMLKRMLGGGAYSLMGAVKAWRHRSYRGTLHWADQEESASLLLLAIGNGRQSGGGQVLAPNAKLDDGLLDVLVVKDFVTATAVPDLVSELQDFPGAGRFVRYVSVEALSVTTLPDDPPWPLTLDGEACHYRRFCAEIVPLAIRAVLPDNCPLLSSADQD</sequence>
<feature type="domain" description="DAGKc" evidence="12">
    <location>
        <begin position="3"/>
        <end position="134"/>
    </location>
</feature>
<dbReference type="PANTHER" id="PTHR12358">
    <property type="entry name" value="SPHINGOSINE KINASE"/>
    <property type="match status" value="1"/>
</dbReference>
<evidence type="ECO:0000256" key="4">
    <source>
        <dbReference type="ARBA" id="ARBA00022723"/>
    </source>
</evidence>
<dbReference type="InterPro" id="IPR050187">
    <property type="entry name" value="Lipid_Phosphate_FormReg"/>
</dbReference>
<evidence type="ECO:0000259" key="12">
    <source>
        <dbReference type="PROSITE" id="PS50146"/>
    </source>
</evidence>
<dbReference type="Pfam" id="PF00781">
    <property type="entry name" value="DAGK_cat"/>
    <property type="match status" value="1"/>
</dbReference>
<evidence type="ECO:0000256" key="7">
    <source>
        <dbReference type="ARBA" id="ARBA00022840"/>
    </source>
</evidence>
<keyword evidence="10" id="KW-0594">Phospholipid biosynthesis</keyword>
<gene>
    <name evidence="13" type="primary">yegS</name>
    <name evidence="13" type="ORF">QC815_03015</name>
</gene>
<keyword evidence="4" id="KW-0479">Metal-binding</keyword>
<evidence type="ECO:0000313" key="14">
    <source>
        <dbReference type="Proteomes" id="UP001269267"/>
    </source>
</evidence>
<keyword evidence="9" id="KW-0443">Lipid metabolism</keyword>
<comment type="caution">
    <text evidence="13">The sequence shown here is derived from an EMBL/GenBank/DDBJ whole genome shotgun (WGS) entry which is preliminary data.</text>
</comment>
<evidence type="ECO:0000256" key="10">
    <source>
        <dbReference type="ARBA" id="ARBA00023209"/>
    </source>
</evidence>
<dbReference type="EMBL" id="JARWAI010000002">
    <property type="protein sequence ID" value="MDR5873883.1"/>
    <property type="molecule type" value="Genomic_DNA"/>
</dbReference>
<keyword evidence="3 13" id="KW-0808">Transferase</keyword>
<keyword evidence="5" id="KW-0547">Nucleotide-binding</keyword>
<dbReference type="Gene3D" id="2.60.200.40">
    <property type="match status" value="1"/>
</dbReference>
<dbReference type="SUPFAM" id="SSF111331">
    <property type="entry name" value="NAD kinase/diacylglycerol kinase-like"/>
    <property type="match status" value="1"/>
</dbReference>
<keyword evidence="2" id="KW-0444">Lipid biosynthesis</keyword>
<dbReference type="Proteomes" id="UP001269267">
    <property type="component" value="Unassembled WGS sequence"/>
</dbReference>
<keyword evidence="7" id="KW-0067">ATP-binding</keyword>
<evidence type="ECO:0000256" key="11">
    <source>
        <dbReference type="ARBA" id="ARBA00023264"/>
    </source>
</evidence>
<dbReference type="InterPro" id="IPR016064">
    <property type="entry name" value="NAD/diacylglycerol_kinase_sf"/>
</dbReference>
<evidence type="ECO:0000256" key="3">
    <source>
        <dbReference type="ARBA" id="ARBA00022679"/>
    </source>
</evidence>
<reference evidence="13 14" key="1">
    <citation type="submission" date="2023-04" db="EMBL/GenBank/DDBJ databases">
        <title>A long-awaited taxogenomic arrangement of the family Halomonadaceae.</title>
        <authorList>
            <person name="De La Haba R."/>
            <person name="Chuvochina M."/>
            <person name="Wittouck S."/>
            <person name="Arahal D.R."/>
            <person name="Sanchez-Porro C."/>
            <person name="Hugenholtz P."/>
            <person name="Ventosa A."/>
        </authorList>
    </citation>
    <scope>NUCLEOTIDE SEQUENCE [LARGE SCALE GENOMIC DNA]</scope>
    <source>
        <strain evidence="13 14">DSM 18042</strain>
    </source>
</reference>
<proteinExistence type="predicted"/>
<dbReference type="PANTHER" id="PTHR12358:SF106">
    <property type="entry name" value="LIPID KINASE YEGS"/>
    <property type="match status" value="1"/>
</dbReference>
<dbReference type="InterPro" id="IPR045540">
    <property type="entry name" value="YegS/DAGK_C"/>
</dbReference>
<comment type="cofactor">
    <cofactor evidence="1">
        <name>Mg(2+)</name>
        <dbReference type="ChEBI" id="CHEBI:18420"/>
    </cofactor>
</comment>
<evidence type="ECO:0000313" key="13">
    <source>
        <dbReference type="EMBL" id="MDR5873883.1"/>
    </source>
</evidence>
<dbReference type="Gene3D" id="3.40.50.10330">
    <property type="entry name" value="Probable inorganic polyphosphate/atp-NAD kinase, domain 1"/>
    <property type="match status" value="1"/>
</dbReference>
<protein>
    <submittedName>
        <fullName evidence="13">Lipid kinase YegS</fullName>
        <ecNumber evidence="13">2.7.1.-</ecNumber>
    </submittedName>
</protein>
<name>A0ABU1G8Q6_9GAMM</name>
<dbReference type="EC" id="2.7.1.-" evidence="13"/>
<evidence type="ECO:0000256" key="8">
    <source>
        <dbReference type="ARBA" id="ARBA00022842"/>
    </source>
</evidence>